<keyword evidence="2" id="KW-1185">Reference proteome</keyword>
<proteinExistence type="predicted"/>
<name>A0ACC0CWT6_9PEZI</name>
<organism evidence="1 2">
    <name type="scientific">Hypoxylon rubiginosum</name>
    <dbReference type="NCBI Taxonomy" id="110542"/>
    <lineage>
        <taxon>Eukaryota</taxon>
        <taxon>Fungi</taxon>
        <taxon>Dikarya</taxon>
        <taxon>Ascomycota</taxon>
        <taxon>Pezizomycotina</taxon>
        <taxon>Sordariomycetes</taxon>
        <taxon>Xylariomycetidae</taxon>
        <taxon>Xylariales</taxon>
        <taxon>Hypoxylaceae</taxon>
        <taxon>Hypoxylon</taxon>
    </lineage>
</organism>
<comment type="caution">
    <text evidence="1">The sequence shown here is derived from an EMBL/GenBank/DDBJ whole genome shotgun (WGS) entry which is preliminary data.</text>
</comment>
<reference evidence="1 2" key="1">
    <citation type="journal article" date="2022" name="New Phytol.">
        <title>Ecological generalism drives hyperdiversity of secondary metabolite gene clusters in xylarialean endophytes.</title>
        <authorList>
            <person name="Franco M.E.E."/>
            <person name="Wisecaver J.H."/>
            <person name="Arnold A.E."/>
            <person name="Ju Y.M."/>
            <person name="Slot J.C."/>
            <person name="Ahrendt S."/>
            <person name="Moore L.P."/>
            <person name="Eastman K.E."/>
            <person name="Scott K."/>
            <person name="Konkel Z."/>
            <person name="Mondo S.J."/>
            <person name="Kuo A."/>
            <person name="Hayes R.D."/>
            <person name="Haridas S."/>
            <person name="Andreopoulos B."/>
            <person name="Riley R."/>
            <person name="LaButti K."/>
            <person name="Pangilinan J."/>
            <person name="Lipzen A."/>
            <person name="Amirebrahimi M."/>
            <person name="Yan J."/>
            <person name="Adam C."/>
            <person name="Keymanesh K."/>
            <person name="Ng V."/>
            <person name="Louie K."/>
            <person name="Northen T."/>
            <person name="Drula E."/>
            <person name="Henrissat B."/>
            <person name="Hsieh H.M."/>
            <person name="Youens-Clark K."/>
            <person name="Lutzoni F."/>
            <person name="Miadlikowska J."/>
            <person name="Eastwood D.C."/>
            <person name="Hamelin R.C."/>
            <person name="Grigoriev I.V."/>
            <person name="U'Ren J.M."/>
        </authorList>
    </citation>
    <scope>NUCLEOTIDE SEQUENCE [LARGE SCALE GENOMIC DNA]</scope>
    <source>
        <strain evidence="1 2">ER1909</strain>
    </source>
</reference>
<dbReference type="Proteomes" id="UP001497680">
    <property type="component" value="Unassembled WGS sequence"/>
</dbReference>
<evidence type="ECO:0000313" key="2">
    <source>
        <dbReference type="Proteomes" id="UP001497680"/>
    </source>
</evidence>
<accession>A0ACC0CWT6</accession>
<gene>
    <name evidence="1" type="ORF">F4821DRAFT_163925</name>
</gene>
<dbReference type="EMBL" id="MU394331">
    <property type="protein sequence ID" value="KAI6084909.1"/>
    <property type="molecule type" value="Genomic_DNA"/>
</dbReference>
<sequence length="239" mass="24986">MRRIVFSFLALLHLYFCRLSFCAAIASATAVATTAAGSDGAQPSPTPTPPALRSLDARSRSDGLCGYWAGDAARPALCPSGMQCRHNDDYNVLGCVSVDASGSALGSVNTACLDYDEYLDYESSHSSTTGTRVGHCHGTNLPYCVANTYTGSAFEGYTLFWCSKITTGWTLLAWDATTSNTNTLATPTTEASPESPTSTTSTDSSEGLSRSDKIALGTALGIGLPATIAGIIAAWRSCF</sequence>
<protein>
    <submittedName>
        <fullName evidence="1">Uncharacterized protein</fullName>
    </submittedName>
</protein>
<evidence type="ECO:0000313" key="1">
    <source>
        <dbReference type="EMBL" id="KAI6084909.1"/>
    </source>
</evidence>